<organism evidence="2">
    <name type="scientific">Oikopleura dioica</name>
    <name type="common">Tunicate</name>
    <dbReference type="NCBI Taxonomy" id="34765"/>
    <lineage>
        <taxon>Eukaryota</taxon>
        <taxon>Metazoa</taxon>
        <taxon>Chordata</taxon>
        <taxon>Tunicata</taxon>
        <taxon>Appendicularia</taxon>
        <taxon>Copelata</taxon>
        <taxon>Oikopleuridae</taxon>
        <taxon>Oikopleura</taxon>
    </lineage>
</organism>
<keyword evidence="1" id="KW-0812">Transmembrane</keyword>
<keyword evidence="1" id="KW-0472">Membrane</keyword>
<feature type="transmembrane region" description="Helical" evidence="1">
    <location>
        <begin position="79"/>
        <end position="105"/>
    </location>
</feature>
<reference evidence="2" key="1">
    <citation type="journal article" date="2010" name="Science">
        <title>Plasticity of animal genome architecture unmasked by rapid evolution of a pelagic tunicate.</title>
        <authorList>
            <person name="Denoeud F."/>
            <person name="Henriet S."/>
            <person name="Mungpakdee S."/>
            <person name="Aury J.M."/>
            <person name="Da Silva C."/>
            <person name="Brinkmann H."/>
            <person name="Mikhaleva J."/>
            <person name="Olsen L.C."/>
            <person name="Jubin C."/>
            <person name="Canestro C."/>
            <person name="Bouquet J.M."/>
            <person name="Danks G."/>
            <person name="Poulain J."/>
            <person name="Campsteijn C."/>
            <person name="Adamski M."/>
            <person name="Cross I."/>
            <person name="Yadetie F."/>
            <person name="Muffato M."/>
            <person name="Louis A."/>
            <person name="Butcher S."/>
            <person name="Tsagkogeorga G."/>
            <person name="Konrad A."/>
            <person name="Singh S."/>
            <person name="Jensen M.F."/>
            <person name="Cong E.H."/>
            <person name="Eikeseth-Otteraa H."/>
            <person name="Noel B."/>
            <person name="Anthouard V."/>
            <person name="Porcel B.M."/>
            <person name="Kachouri-Lafond R."/>
            <person name="Nishino A."/>
            <person name="Ugolini M."/>
            <person name="Chourrout P."/>
            <person name="Nishida H."/>
            <person name="Aasland R."/>
            <person name="Huzurbazar S."/>
            <person name="Westhof E."/>
            <person name="Delsuc F."/>
            <person name="Lehrach H."/>
            <person name="Reinhardt R."/>
            <person name="Weissenbach J."/>
            <person name="Roy S.W."/>
            <person name="Artiguenave F."/>
            <person name="Postlethwait J.H."/>
            <person name="Manak J.R."/>
            <person name="Thompson E.M."/>
            <person name="Jaillon O."/>
            <person name="Du Pasquier L."/>
            <person name="Boudinot P."/>
            <person name="Liberles D.A."/>
            <person name="Volff J.N."/>
            <person name="Philippe H."/>
            <person name="Lenhard B."/>
            <person name="Roest Crollius H."/>
            <person name="Wincker P."/>
            <person name="Chourrout D."/>
        </authorList>
    </citation>
    <scope>NUCLEOTIDE SEQUENCE [LARGE SCALE GENOMIC DNA]</scope>
</reference>
<protein>
    <recommendedName>
        <fullName evidence="4">MARVEL domain-containing protein</fullName>
    </recommendedName>
</protein>
<proteinExistence type="predicted"/>
<evidence type="ECO:0000313" key="3">
    <source>
        <dbReference type="Proteomes" id="UP000001307"/>
    </source>
</evidence>
<evidence type="ECO:0008006" key="4">
    <source>
        <dbReference type="Google" id="ProtNLM"/>
    </source>
</evidence>
<dbReference type="InParanoid" id="E4X358"/>
<dbReference type="OrthoDB" id="10303802at2759"/>
<feature type="transmembrane region" description="Helical" evidence="1">
    <location>
        <begin position="52"/>
        <end position="73"/>
    </location>
</feature>
<accession>E4X358</accession>
<keyword evidence="1" id="KW-1133">Transmembrane helix</keyword>
<dbReference type="AlphaFoldDB" id="E4X358"/>
<keyword evidence="3" id="KW-1185">Reference proteome</keyword>
<sequence length="172" mass="19258">MSGFFDLNGPLVPGERDTWAYMILALSCIFLLLSVIGIVVSGRLCCFGTVNFLPILGYFVNMFFMTTAALGIFAEMYNWIDGLFSCSIMCILSGLYGLITIFFGISFIKNDQDSDDIKPQRKRTACILEIVYLTDILLCMVLAVACEMRRSSLELKYPPYIFGTESNNPNVN</sequence>
<evidence type="ECO:0000256" key="1">
    <source>
        <dbReference type="SAM" id="Phobius"/>
    </source>
</evidence>
<feature type="transmembrane region" description="Helical" evidence="1">
    <location>
        <begin position="20"/>
        <end position="40"/>
    </location>
</feature>
<name>E4X358_OIKDI</name>
<feature type="transmembrane region" description="Helical" evidence="1">
    <location>
        <begin position="126"/>
        <end position="145"/>
    </location>
</feature>
<dbReference type="Proteomes" id="UP000001307">
    <property type="component" value="Unassembled WGS sequence"/>
</dbReference>
<dbReference type="EMBL" id="FN653023">
    <property type="protein sequence ID" value="CBY18062.1"/>
    <property type="molecule type" value="Genomic_DNA"/>
</dbReference>
<gene>
    <name evidence="2" type="ORF">GSOID_T00017697001</name>
</gene>
<evidence type="ECO:0000313" key="2">
    <source>
        <dbReference type="EMBL" id="CBY18062.1"/>
    </source>
</evidence>